<protein>
    <submittedName>
        <fullName evidence="2">Uncharacterized protein</fullName>
    </submittedName>
</protein>
<dbReference type="AlphaFoldDB" id="A0A3S5DL74"/>
<accession>A0A3S5DL74</accession>
<dbReference type="Proteomes" id="UP000275777">
    <property type="component" value="Chromosome"/>
</dbReference>
<dbReference type="EMBL" id="LR134182">
    <property type="protein sequence ID" value="VEB40793.1"/>
    <property type="molecule type" value="Genomic_DNA"/>
</dbReference>
<reference evidence="2 3" key="1">
    <citation type="submission" date="2018-12" db="EMBL/GenBank/DDBJ databases">
        <authorList>
            <consortium name="Pathogen Informatics"/>
        </authorList>
    </citation>
    <scope>NUCLEOTIDE SEQUENCE [LARGE SCALE GENOMIC DNA]</scope>
    <source>
        <strain evidence="2 3">NCTC9695</strain>
    </source>
</reference>
<evidence type="ECO:0000313" key="3">
    <source>
        <dbReference type="Proteomes" id="UP000275777"/>
    </source>
</evidence>
<proteinExistence type="predicted"/>
<feature type="region of interest" description="Disordered" evidence="1">
    <location>
        <begin position="224"/>
        <end position="255"/>
    </location>
</feature>
<name>A0A3S5DL74_CHRVL</name>
<gene>
    <name evidence="2" type="ORF">NCTC9695_01196</name>
</gene>
<sequence>MEHEIKTLTARLLAHRVVPRADALARKALLDDIFRAELDKSLAAVGLRLVENPYAEHIAVALLPEMTEPVFGSGDAWLNNNLGLPRDGVALLVILWALIILPKRERQIARVEAGKENQSDMFGAQKPLETGEAVSTGISEDALYADFGKALGGRTRFNANLGRLVNLGFIVRRNRWLDEGPMLDLMIDYAQLAPRIIEGALADVLLRREGREALVDKRADDDIEEEGADGGMESAGRCSTCRLTTRPTGRRADVPDEIRRNGALGLLATAERAAGRADRHHHRA</sequence>
<evidence type="ECO:0000256" key="1">
    <source>
        <dbReference type="SAM" id="MobiDB-lite"/>
    </source>
</evidence>
<organism evidence="2 3">
    <name type="scientific">Chromobacterium violaceum</name>
    <dbReference type="NCBI Taxonomy" id="536"/>
    <lineage>
        <taxon>Bacteria</taxon>
        <taxon>Pseudomonadati</taxon>
        <taxon>Pseudomonadota</taxon>
        <taxon>Betaproteobacteria</taxon>
        <taxon>Neisseriales</taxon>
        <taxon>Chromobacteriaceae</taxon>
        <taxon>Chromobacterium</taxon>
    </lineage>
</organism>
<evidence type="ECO:0000313" key="2">
    <source>
        <dbReference type="EMBL" id="VEB40793.1"/>
    </source>
</evidence>